<name>A0A9W4U0K0_9PLEO</name>
<reference evidence="1" key="1">
    <citation type="submission" date="2023-01" db="EMBL/GenBank/DDBJ databases">
        <authorList>
            <person name="Van Ghelder C."/>
            <person name="Rancurel C."/>
        </authorList>
    </citation>
    <scope>NUCLEOTIDE SEQUENCE</scope>
    <source>
        <strain evidence="1">CNCM I-4278</strain>
    </source>
</reference>
<proteinExistence type="predicted"/>
<organism evidence="1 2">
    <name type="scientific">Periconia digitata</name>
    <dbReference type="NCBI Taxonomy" id="1303443"/>
    <lineage>
        <taxon>Eukaryota</taxon>
        <taxon>Fungi</taxon>
        <taxon>Dikarya</taxon>
        <taxon>Ascomycota</taxon>
        <taxon>Pezizomycotina</taxon>
        <taxon>Dothideomycetes</taxon>
        <taxon>Pleosporomycetidae</taxon>
        <taxon>Pleosporales</taxon>
        <taxon>Massarineae</taxon>
        <taxon>Periconiaceae</taxon>
        <taxon>Periconia</taxon>
    </lineage>
</organism>
<dbReference type="OrthoDB" id="10568205at2759"/>
<evidence type="ECO:0000313" key="1">
    <source>
        <dbReference type="EMBL" id="CAI6226457.1"/>
    </source>
</evidence>
<comment type="caution">
    <text evidence="1">The sequence shown here is derived from an EMBL/GenBank/DDBJ whole genome shotgun (WGS) entry which is preliminary data.</text>
</comment>
<keyword evidence="2" id="KW-1185">Reference proteome</keyword>
<dbReference type="AlphaFoldDB" id="A0A9W4U0K0"/>
<dbReference type="EMBL" id="CAOQHR010000001">
    <property type="protein sequence ID" value="CAI6226457.1"/>
    <property type="molecule type" value="Genomic_DNA"/>
</dbReference>
<protein>
    <submittedName>
        <fullName evidence="1">Uncharacterized protein</fullName>
    </submittedName>
</protein>
<sequence>MAGLSAQETYISSDSASSLSAASRAFGCSRSVAFANSIVALTATMSAFHRSIGPSILCPPSCLLE</sequence>
<dbReference type="Proteomes" id="UP001152607">
    <property type="component" value="Unassembled WGS sequence"/>
</dbReference>
<accession>A0A9W4U0K0</accession>
<evidence type="ECO:0000313" key="2">
    <source>
        <dbReference type="Proteomes" id="UP001152607"/>
    </source>
</evidence>
<gene>
    <name evidence="1" type="ORF">PDIGIT_LOCUS44</name>
</gene>